<keyword evidence="7 8" id="KW-0472">Membrane</keyword>
<dbReference type="EMBL" id="CADCUD010000053">
    <property type="protein sequence ID" value="CAA9319101.1"/>
    <property type="molecule type" value="Genomic_DNA"/>
</dbReference>
<evidence type="ECO:0000256" key="5">
    <source>
        <dbReference type="ARBA" id="ARBA00022984"/>
    </source>
</evidence>
<feature type="transmembrane region" description="Helical" evidence="8">
    <location>
        <begin position="517"/>
        <end position="538"/>
    </location>
</feature>
<dbReference type="PRINTS" id="PR01806">
    <property type="entry name" value="VIRFACTRMVIN"/>
</dbReference>
<evidence type="ECO:0000256" key="6">
    <source>
        <dbReference type="ARBA" id="ARBA00022989"/>
    </source>
</evidence>
<sequence length="555" mass="57779">MSHRAAGPATAAPRSSLLTASAVMAAGTVLSRLTGFARAALLVAAIGAALDADLFTQANTIPNSLYILVAGGMLNVVLVPQLVRSMRNDPDGGLAYAGRIFTLTVLVLVAATIVLTLAVPLLARIAFDAELFTPELSAQRESAYDLMRYCMPQVFFYGVFVLLGQMLNARERFGPMMWAPILNNLVACAVLGAYIALHGTTRGADGFTTEQELLLGLGSTLGVLVQALVLIPYLRAAGIGLRLRFDFRGAGLGHTLRLGLWTIGFVILNQVAFFVVSRIATGSSIDAAVGAGEAAGATVYQTAFLVTQVPHAIITVSLVTATMPLISRLAADGDRDGMRREISTTLRLVLTAIVPFAAVLACLGRPIATVLFGYGEADAAGVIGTTISAFAPGLVLFTVHYLLLRGFYAAEDTRTPFLIQIGLAVTNIGAAIAYTYGAPPSRVAMLLALAYASAYLVGSLTSSLVLSRRIGSLFGASMLLFLARLAVATAAASAVMLAVSRVLQDLGPEAEGPLPSLLLAATAGVAGALAYVVAAWLVRLREVGSLLGAVTGRLR</sequence>
<evidence type="ECO:0000256" key="3">
    <source>
        <dbReference type="ARBA" id="ARBA00022692"/>
    </source>
</evidence>
<feature type="transmembrane region" description="Helical" evidence="8">
    <location>
        <begin position="255"/>
        <end position="276"/>
    </location>
</feature>
<dbReference type="PANTHER" id="PTHR47019:SF1">
    <property type="entry name" value="LIPID II FLIPPASE MURJ"/>
    <property type="match status" value="1"/>
</dbReference>
<feature type="transmembrane region" description="Helical" evidence="8">
    <location>
        <begin position="443"/>
        <end position="466"/>
    </location>
</feature>
<evidence type="ECO:0000256" key="1">
    <source>
        <dbReference type="ARBA" id="ARBA00004651"/>
    </source>
</evidence>
<feature type="transmembrane region" description="Helical" evidence="8">
    <location>
        <begin position="416"/>
        <end position="437"/>
    </location>
</feature>
<dbReference type="CDD" id="cd13123">
    <property type="entry name" value="MATE_MurJ_like"/>
    <property type="match status" value="1"/>
</dbReference>
<evidence type="ECO:0000256" key="7">
    <source>
        <dbReference type="ARBA" id="ARBA00023136"/>
    </source>
</evidence>
<feature type="transmembrane region" description="Helical" evidence="8">
    <location>
        <begin position="176"/>
        <end position="197"/>
    </location>
</feature>
<protein>
    <submittedName>
        <fullName evidence="9">Proposed peptidoglycan lipid II flippase MurJ</fullName>
    </submittedName>
</protein>
<dbReference type="NCBIfam" id="TIGR01695">
    <property type="entry name" value="murJ_mviN"/>
    <property type="match status" value="1"/>
</dbReference>
<evidence type="ECO:0000256" key="2">
    <source>
        <dbReference type="ARBA" id="ARBA00022475"/>
    </source>
</evidence>
<keyword evidence="5" id="KW-0573">Peptidoglycan synthesis</keyword>
<dbReference type="Pfam" id="PF03023">
    <property type="entry name" value="MurJ"/>
    <property type="match status" value="1"/>
</dbReference>
<keyword evidence="4" id="KW-0133">Cell shape</keyword>
<dbReference type="InterPro" id="IPR051050">
    <property type="entry name" value="Lipid_II_flippase_MurJ/MviN"/>
</dbReference>
<dbReference type="GO" id="GO:0008360">
    <property type="term" value="P:regulation of cell shape"/>
    <property type="evidence" value="ECO:0007669"/>
    <property type="project" value="UniProtKB-KW"/>
</dbReference>
<gene>
    <name evidence="9" type="ORF">AVDCRST_MAG46-714</name>
</gene>
<feature type="transmembrane region" description="Helical" evidence="8">
    <location>
        <begin position="60"/>
        <end position="79"/>
    </location>
</feature>
<keyword evidence="6 8" id="KW-1133">Transmembrane helix</keyword>
<feature type="transmembrane region" description="Helical" evidence="8">
    <location>
        <begin position="146"/>
        <end position="164"/>
    </location>
</feature>
<dbReference type="InterPro" id="IPR004268">
    <property type="entry name" value="MurJ"/>
</dbReference>
<dbReference type="GO" id="GO:0005886">
    <property type="term" value="C:plasma membrane"/>
    <property type="evidence" value="ECO:0007669"/>
    <property type="project" value="UniProtKB-SubCell"/>
</dbReference>
<evidence type="ECO:0000256" key="8">
    <source>
        <dbReference type="SAM" id="Phobius"/>
    </source>
</evidence>
<feature type="transmembrane region" description="Helical" evidence="8">
    <location>
        <begin position="213"/>
        <end position="234"/>
    </location>
</feature>
<keyword evidence="2" id="KW-1003">Cell membrane</keyword>
<dbReference type="AlphaFoldDB" id="A0A6J4KYJ6"/>
<reference evidence="9" key="1">
    <citation type="submission" date="2020-02" db="EMBL/GenBank/DDBJ databases">
        <authorList>
            <person name="Meier V. D."/>
        </authorList>
    </citation>
    <scope>NUCLEOTIDE SEQUENCE</scope>
    <source>
        <strain evidence="9">AVDCRST_MAG46</strain>
    </source>
</reference>
<feature type="transmembrane region" description="Helical" evidence="8">
    <location>
        <begin position="309"/>
        <end position="327"/>
    </location>
</feature>
<organism evidence="9">
    <name type="scientific">uncultured Nocardioidaceae bacterium</name>
    <dbReference type="NCBI Taxonomy" id="253824"/>
    <lineage>
        <taxon>Bacteria</taxon>
        <taxon>Bacillati</taxon>
        <taxon>Actinomycetota</taxon>
        <taxon>Actinomycetes</taxon>
        <taxon>Propionibacteriales</taxon>
        <taxon>Nocardioidaceae</taxon>
        <taxon>environmental samples</taxon>
    </lineage>
</organism>
<proteinExistence type="predicted"/>
<dbReference type="GO" id="GO:0034204">
    <property type="term" value="P:lipid translocation"/>
    <property type="evidence" value="ECO:0007669"/>
    <property type="project" value="TreeGrafter"/>
</dbReference>
<feature type="transmembrane region" description="Helical" evidence="8">
    <location>
        <begin position="348"/>
        <end position="374"/>
    </location>
</feature>
<feature type="transmembrane region" description="Helical" evidence="8">
    <location>
        <begin position="473"/>
        <end position="497"/>
    </location>
</feature>
<dbReference type="GO" id="GO:0015648">
    <property type="term" value="F:lipid-linked peptidoglycan transporter activity"/>
    <property type="evidence" value="ECO:0007669"/>
    <property type="project" value="TreeGrafter"/>
</dbReference>
<evidence type="ECO:0000256" key="4">
    <source>
        <dbReference type="ARBA" id="ARBA00022960"/>
    </source>
</evidence>
<feature type="transmembrane region" description="Helical" evidence="8">
    <location>
        <begin position="100"/>
        <end position="126"/>
    </location>
</feature>
<keyword evidence="3 8" id="KW-0812">Transmembrane</keyword>
<feature type="transmembrane region" description="Helical" evidence="8">
    <location>
        <begin position="380"/>
        <end position="404"/>
    </location>
</feature>
<comment type="subcellular location">
    <subcellularLocation>
        <location evidence="1">Cell membrane</location>
        <topology evidence="1">Multi-pass membrane protein</topology>
    </subcellularLocation>
</comment>
<accession>A0A6J4KYJ6</accession>
<dbReference type="PANTHER" id="PTHR47019">
    <property type="entry name" value="LIPID II FLIPPASE MURJ"/>
    <property type="match status" value="1"/>
</dbReference>
<name>A0A6J4KYJ6_9ACTN</name>
<dbReference type="GO" id="GO:0009252">
    <property type="term" value="P:peptidoglycan biosynthetic process"/>
    <property type="evidence" value="ECO:0007669"/>
    <property type="project" value="UniProtKB-KW"/>
</dbReference>
<evidence type="ECO:0000313" key="9">
    <source>
        <dbReference type="EMBL" id="CAA9319101.1"/>
    </source>
</evidence>